<reference evidence="2 3" key="1">
    <citation type="journal article" date="2012" name="Genome Biol.">
        <title>The genome of the polar eukaryotic microalga coccomyxa subellipsoidea reveals traits of cold adaptation.</title>
        <authorList>
            <person name="Blanc G."/>
            <person name="Agarkova I."/>
            <person name="Grimwood J."/>
            <person name="Kuo A."/>
            <person name="Brueggeman A."/>
            <person name="Dunigan D."/>
            <person name="Gurnon J."/>
            <person name="Ladunga I."/>
            <person name="Lindquist E."/>
            <person name="Lucas S."/>
            <person name="Pangilinan J."/>
            <person name="Proschold T."/>
            <person name="Salamov A."/>
            <person name="Schmutz J."/>
            <person name="Weeks D."/>
            <person name="Yamada T."/>
            <person name="Claverie J.M."/>
            <person name="Grigoriev I."/>
            <person name="Van Etten J."/>
            <person name="Lomsadze A."/>
            <person name="Borodovsky M."/>
        </authorList>
    </citation>
    <scope>NUCLEOTIDE SEQUENCE [LARGE SCALE GENOMIC DNA]</scope>
    <source>
        <strain evidence="2 3">C-169</strain>
    </source>
</reference>
<sequence>MDMKEIDKEMRSMWGSLNGLSSPLSRSALAESVASLEPELLQWACPLDISVEATLMPLDELISVPCSIGQAASPLLCPSEAPGLSAAVFDWDAGDSTEGSQLGYLQQSLEKCSTDSHLSESPGLGDRHGGCTEDPTALELSLMPLTGPSLAVSLQGSFRYEPWEAAALHLSVSAPSSSLRTVESLSPACSMDSPPCKAALKPCGSNAAAEQRMPAERAASTDSNKSCAFSGFWPETPSPAAPLPPLQRIILPASPFAAAPALDAGKALSAALAAPPSVPQPRRAAAGLDRGIVSAGPAPAVVPPPAARQLPAPSLQLPAPAVRPAMCCVRAQPPPSRSVTFTQKNRRQQKEYNQRNRVRTAAVHASVDGLKDKRAALEREVGELLTRHKHLTMQQPWAQQHDEVTFVASLASLMPTMPGQLPSEQAAPNMDMLSKLMLEPMAVMDVMCKSSGPGAQLSALQVQALSTELPPLQPANPDTGLAGSTSIAWSSIMACLRLTKLQRDELAMLYETHLQDQAASQQDCLTVALKLQGLPGVVGRLTDCMWPKMATHLLSSQLTGIADREAEMIQDLNSACQKVLDQAQLRNLQLLAPAAAVDLRALCREVSATSRPPRRAPASRAAERAQPPAASRPGTPPQVGCPASWAAAHTMVSAEVKAPSVEGGPGLEAALGIVDVALPAAEGANLPVMPAPGPTVPQPFSEAGPTDTTDGATLPTACAKPVVAATQAAAEAAPLTKGRKRSAEATKMDRMIPPVTEPVDNVCCEPVHREVFGDTLLAATCGDEHAAEKIDDEEEAALQFPVHEGRRMKPKKMLSLGDLHTSSD</sequence>
<evidence type="ECO:0000256" key="1">
    <source>
        <dbReference type="SAM" id="MobiDB-lite"/>
    </source>
</evidence>
<keyword evidence="3" id="KW-1185">Reference proteome</keyword>
<name>I0YJ61_COCSC</name>
<proteinExistence type="predicted"/>
<evidence type="ECO:0008006" key="4">
    <source>
        <dbReference type="Google" id="ProtNLM"/>
    </source>
</evidence>
<comment type="caution">
    <text evidence="2">The sequence shown here is derived from an EMBL/GenBank/DDBJ whole genome shotgun (WGS) entry which is preliminary data.</text>
</comment>
<evidence type="ECO:0000313" key="3">
    <source>
        <dbReference type="Proteomes" id="UP000007264"/>
    </source>
</evidence>
<dbReference type="KEGG" id="csl:COCSUDRAFT_60387"/>
<accession>I0YJ61</accession>
<dbReference type="EMBL" id="AGSI01000024">
    <property type="protein sequence ID" value="EIE18430.1"/>
    <property type="molecule type" value="Genomic_DNA"/>
</dbReference>
<gene>
    <name evidence="2" type="ORF">COCSUDRAFT_60387</name>
</gene>
<evidence type="ECO:0000313" key="2">
    <source>
        <dbReference type="EMBL" id="EIE18430.1"/>
    </source>
</evidence>
<organism evidence="2 3">
    <name type="scientific">Coccomyxa subellipsoidea (strain C-169)</name>
    <name type="common">Green microalga</name>
    <dbReference type="NCBI Taxonomy" id="574566"/>
    <lineage>
        <taxon>Eukaryota</taxon>
        <taxon>Viridiplantae</taxon>
        <taxon>Chlorophyta</taxon>
        <taxon>core chlorophytes</taxon>
        <taxon>Trebouxiophyceae</taxon>
        <taxon>Trebouxiophyceae incertae sedis</taxon>
        <taxon>Coccomyxaceae</taxon>
        <taxon>Coccomyxa</taxon>
        <taxon>Coccomyxa subellipsoidea</taxon>
    </lineage>
</organism>
<dbReference type="GeneID" id="17036341"/>
<feature type="region of interest" description="Disordered" evidence="1">
    <location>
        <begin position="608"/>
        <end position="642"/>
    </location>
</feature>
<dbReference type="Proteomes" id="UP000007264">
    <property type="component" value="Unassembled WGS sequence"/>
</dbReference>
<dbReference type="AlphaFoldDB" id="I0YJ61"/>
<feature type="compositionally biased region" description="Low complexity" evidence="1">
    <location>
        <begin position="608"/>
        <end position="633"/>
    </location>
</feature>
<dbReference type="RefSeq" id="XP_005642974.1">
    <property type="nucleotide sequence ID" value="XM_005642917.1"/>
</dbReference>
<protein>
    <recommendedName>
        <fullName evidence="4">BZIP domain-containing protein</fullName>
    </recommendedName>
</protein>